<dbReference type="EMBL" id="DRWR01000121">
    <property type="protein sequence ID" value="HHQ16661.1"/>
    <property type="molecule type" value="Genomic_DNA"/>
</dbReference>
<dbReference type="Gene3D" id="3.40.50.1970">
    <property type="match status" value="1"/>
</dbReference>
<accession>A0A7V5XHP3</accession>
<protein>
    <submittedName>
        <fullName evidence="5">Iron-containing alcohol dehydrogenase</fullName>
    </submittedName>
</protein>
<dbReference type="AlphaFoldDB" id="A0A7V5XHP3"/>
<reference evidence="5" key="1">
    <citation type="journal article" date="2020" name="mSystems">
        <title>Genome- and Community-Level Interaction Insights into Carbon Utilization and Element Cycling Functions of Hydrothermarchaeota in Hydrothermal Sediment.</title>
        <authorList>
            <person name="Zhou Z."/>
            <person name="Liu Y."/>
            <person name="Xu W."/>
            <person name="Pan J."/>
            <person name="Luo Z.H."/>
            <person name="Li M."/>
        </authorList>
    </citation>
    <scope>NUCLEOTIDE SEQUENCE [LARGE SCALE GENOMIC DNA]</scope>
    <source>
        <strain evidence="5">SpSt-106</strain>
    </source>
</reference>
<feature type="domain" description="Alcohol dehydrogenase iron-type/glycerol dehydrogenase GldA" evidence="3">
    <location>
        <begin position="18"/>
        <end position="186"/>
    </location>
</feature>
<dbReference type="PANTHER" id="PTHR43633:SF1">
    <property type="entry name" value="ALCOHOL DEHYDROGENASE YQHD"/>
    <property type="match status" value="1"/>
</dbReference>
<dbReference type="Gene3D" id="1.20.1090.10">
    <property type="entry name" value="Dehydroquinate synthase-like - alpha domain"/>
    <property type="match status" value="1"/>
</dbReference>
<proteinExistence type="inferred from homology"/>
<dbReference type="GO" id="GO:0008106">
    <property type="term" value="F:alcohol dehydrogenase (NADP+) activity"/>
    <property type="evidence" value="ECO:0007669"/>
    <property type="project" value="TreeGrafter"/>
</dbReference>
<dbReference type="Pfam" id="PF25137">
    <property type="entry name" value="ADH_Fe_C"/>
    <property type="match status" value="1"/>
</dbReference>
<dbReference type="InterPro" id="IPR044731">
    <property type="entry name" value="BDH-like"/>
</dbReference>
<dbReference type="GO" id="GO:0005829">
    <property type="term" value="C:cytosol"/>
    <property type="evidence" value="ECO:0007669"/>
    <property type="project" value="TreeGrafter"/>
</dbReference>
<evidence type="ECO:0000259" key="3">
    <source>
        <dbReference type="Pfam" id="PF00465"/>
    </source>
</evidence>
<evidence type="ECO:0000256" key="1">
    <source>
        <dbReference type="ARBA" id="ARBA00007358"/>
    </source>
</evidence>
<dbReference type="GO" id="GO:0046872">
    <property type="term" value="F:metal ion binding"/>
    <property type="evidence" value="ECO:0007669"/>
    <property type="project" value="InterPro"/>
</dbReference>
<dbReference type="InterPro" id="IPR056798">
    <property type="entry name" value="ADH_Fe_C"/>
</dbReference>
<organism evidence="5">
    <name type="scientific">Thermodesulfobacterium geofontis</name>
    <dbReference type="NCBI Taxonomy" id="1295609"/>
    <lineage>
        <taxon>Bacteria</taxon>
        <taxon>Pseudomonadati</taxon>
        <taxon>Thermodesulfobacteriota</taxon>
        <taxon>Thermodesulfobacteria</taxon>
        <taxon>Thermodesulfobacteriales</taxon>
        <taxon>Thermodesulfobacteriaceae</taxon>
        <taxon>Thermodesulfobacterium</taxon>
    </lineage>
</organism>
<dbReference type="PANTHER" id="PTHR43633">
    <property type="entry name" value="ALCOHOL DEHYDROGENASE YQHD"/>
    <property type="match status" value="1"/>
</dbReference>
<comment type="similarity">
    <text evidence="1">Belongs to the iron-containing alcohol dehydrogenase family.</text>
</comment>
<dbReference type="GO" id="GO:1990362">
    <property type="term" value="F:butanol dehydrogenase (NAD+) activity"/>
    <property type="evidence" value="ECO:0007669"/>
    <property type="project" value="InterPro"/>
</dbReference>
<name>A0A7V5XHP3_9BACT</name>
<feature type="domain" description="Fe-containing alcohol dehydrogenase-like C-terminal" evidence="4">
    <location>
        <begin position="197"/>
        <end position="395"/>
    </location>
</feature>
<evidence type="ECO:0000259" key="4">
    <source>
        <dbReference type="Pfam" id="PF25137"/>
    </source>
</evidence>
<dbReference type="CDD" id="cd08187">
    <property type="entry name" value="BDH"/>
    <property type="match status" value="1"/>
</dbReference>
<dbReference type="SUPFAM" id="SSF56796">
    <property type="entry name" value="Dehydroquinate synthase-like"/>
    <property type="match status" value="1"/>
</dbReference>
<evidence type="ECO:0000256" key="2">
    <source>
        <dbReference type="ARBA" id="ARBA00023002"/>
    </source>
</evidence>
<gene>
    <name evidence="5" type="ORF">ENM15_07610</name>
</gene>
<comment type="caution">
    <text evidence="5">The sequence shown here is derived from an EMBL/GenBank/DDBJ whole genome shotgun (WGS) entry which is preliminary data.</text>
</comment>
<sequence>MNIVFYNKFVKDFEFYIPTKVVFGKKALKQIPKEISNFGKRALWIYGRSSIKITGLYEKIKEILSKENIEFVELGGVKSNPLLSKVLEGIEIAKKHKVDFILAVGGGSVIDTAKAVACGYYYEGNVWDFFEKKAYPEKALPIVVVLTIAGTGSEVNEVSVITHDIKKIKHSLRSSLLFPKVSFLDPTLTFTVSPEYTAYGAVDAFSHAFEFFVNREYKKDFLVEDLMVVIMKNIMKWSKIAIKEPTNYEARANLMWASSLALCGLIKAGIGAYRFPIHAIEHTLSGGYNIPHGLGLAILLRAWIKKYKEDDIIKKFFVKVFDLSMKKDRSFSDNGVEFYEKWLRELKIPMSLKEIGIPEKDIDIIVDKAFEIFLLYGAEREYPKEKIREILEIAYF</sequence>
<dbReference type="FunFam" id="3.40.50.1970:FF:000003">
    <property type="entry name" value="Alcohol dehydrogenase, iron-containing"/>
    <property type="match status" value="1"/>
</dbReference>
<evidence type="ECO:0000313" key="5">
    <source>
        <dbReference type="EMBL" id="HHQ16661.1"/>
    </source>
</evidence>
<keyword evidence="2" id="KW-0560">Oxidoreductase</keyword>
<dbReference type="InterPro" id="IPR001670">
    <property type="entry name" value="ADH_Fe/GldA"/>
</dbReference>
<dbReference type="Pfam" id="PF00465">
    <property type="entry name" value="Fe-ADH"/>
    <property type="match status" value="1"/>
</dbReference>
<dbReference type="GO" id="GO:1990002">
    <property type="term" value="F:methylglyoxal reductase (NADPH) (acetol producing) activity"/>
    <property type="evidence" value="ECO:0007669"/>
    <property type="project" value="TreeGrafter"/>
</dbReference>